<dbReference type="SMART" id="SM00249">
    <property type="entry name" value="PHD"/>
    <property type="match status" value="1"/>
</dbReference>
<dbReference type="SUPFAM" id="SSF63763">
    <property type="entry name" value="SAND domain-like"/>
    <property type="match status" value="2"/>
</dbReference>
<feature type="compositionally biased region" description="Acidic residues" evidence="8">
    <location>
        <begin position="305"/>
        <end position="341"/>
    </location>
</feature>
<feature type="domain" description="SAND" evidence="11">
    <location>
        <begin position="352"/>
        <end position="432"/>
    </location>
</feature>
<dbReference type="Pfam" id="PF03172">
    <property type="entry name" value="HSR"/>
    <property type="match status" value="1"/>
</dbReference>
<proteinExistence type="predicted"/>
<dbReference type="Pfam" id="PF00439">
    <property type="entry name" value="Bromodomain"/>
    <property type="match status" value="1"/>
</dbReference>
<dbReference type="SUPFAM" id="SSF47370">
    <property type="entry name" value="Bromodomain"/>
    <property type="match status" value="1"/>
</dbReference>
<dbReference type="PRINTS" id="PR01711">
    <property type="entry name" value="AIREGULATOR"/>
</dbReference>
<gene>
    <name evidence="13" type="ORF">COCON_G00209900</name>
</gene>
<feature type="region of interest" description="Disordered" evidence="8">
    <location>
        <begin position="271"/>
        <end position="363"/>
    </location>
</feature>
<organism evidence="13 14">
    <name type="scientific">Conger conger</name>
    <name type="common">Conger eel</name>
    <name type="synonym">Muraena conger</name>
    <dbReference type="NCBI Taxonomy" id="82655"/>
    <lineage>
        <taxon>Eukaryota</taxon>
        <taxon>Metazoa</taxon>
        <taxon>Chordata</taxon>
        <taxon>Craniata</taxon>
        <taxon>Vertebrata</taxon>
        <taxon>Euteleostomi</taxon>
        <taxon>Actinopterygii</taxon>
        <taxon>Neopterygii</taxon>
        <taxon>Teleostei</taxon>
        <taxon>Anguilliformes</taxon>
        <taxon>Congridae</taxon>
        <taxon>Conger</taxon>
    </lineage>
</organism>
<dbReference type="PANTHER" id="PTHR46386">
    <property type="entry name" value="NUCLEAR BODY PROTEIN SP140"/>
    <property type="match status" value="1"/>
</dbReference>
<evidence type="ECO:0000259" key="12">
    <source>
        <dbReference type="PROSITE" id="PS51414"/>
    </source>
</evidence>
<dbReference type="GO" id="GO:0000981">
    <property type="term" value="F:DNA-binding transcription factor activity, RNA polymerase II-specific"/>
    <property type="evidence" value="ECO:0007669"/>
    <property type="project" value="TreeGrafter"/>
</dbReference>
<evidence type="ECO:0000256" key="7">
    <source>
        <dbReference type="PROSITE-ProRule" id="PRU00146"/>
    </source>
</evidence>
<evidence type="ECO:0000313" key="14">
    <source>
        <dbReference type="Proteomes" id="UP001152803"/>
    </source>
</evidence>
<feature type="compositionally biased region" description="Low complexity" evidence="8">
    <location>
        <begin position="280"/>
        <end position="289"/>
    </location>
</feature>
<evidence type="ECO:0000313" key="13">
    <source>
        <dbReference type="EMBL" id="KAJ8254378.1"/>
    </source>
</evidence>
<dbReference type="InterPro" id="IPR011011">
    <property type="entry name" value="Znf_FYVE_PHD"/>
</dbReference>
<dbReference type="PROSITE" id="PS50014">
    <property type="entry name" value="BROMODOMAIN_2"/>
    <property type="match status" value="1"/>
</dbReference>
<dbReference type="EMBL" id="JAFJMO010000016">
    <property type="protein sequence ID" value="KAJ8254378.1"/>
    <property type="molecule type" value="Genomic_DNA"/>
</dbReference>
<evidence type="ECO:0000256" key="8">
    <source>
        <dbReference type="SAM" id="MobiDB-lite"/>
    </source>
</evidence>
<feature type="compositionally biased region" description="Acidic residues" evidence="8">
    <location>
        <begin position="156"/>
        <end position="166"/>
    </location>
</feature>
<evidence type="ECO:0008006" key="15">
    <source>
        <dbReference type="Google" id="ProtNLM"/>
    </source>
</evidence>
<keyword evidence="1" id="KW-0597">Phosphoprotein</keyword>
<dbReference type="SUPFAM" id="SSF57903">
    <property type="entry name" value="FYVE/PHD zinc finger"/>
    <property type="match status" value="1"/>
</dbReference>
<dbReference type="AlphaFoldDB" id="A0A9Q1HQB4"/>
<dbReference type="InterPro" id="IPR019787">
    <property type="entry name" value="Znf_PHD-finger"/>
</dbReference>
<dbReference type="GO" id="GO:0005737">
    <property type="term" value="C:cytoplasm"/>
    <property type="evidence" value="ECO:0007669"/>
    <property type="project" value="InterPro"/>
</dbReference>
<dbReference type="GO" id="GO:0005634">
    <property type="term" value="C:nucleus"/>
    <property type="evidence" value="ECO:0007669"/>
    <property type="project" value="InterPro"/>
</dbReference>
<accession>A0A9Q1HQB4</accession>
<dbReference type="Gene3D" id="3.10.390.10">
    <property type="entry name" value="SAND domain-like"/>
    <property type="match status" value="2"/>
</dbReference>
<dbReference type="Pfam" id="PF00628">
    <property type="entry name" value="PHD"/>
    <property type="match status" value="1"/>
</dbReference>
<dbReference type="InterPro" id="IPR043563">
    <property type="entry name" value="Sp110/Sp140/Sp140L-like"/>
</dbReference>
<evidence type="ECO:0000256" key="3">
    <source>
        <dbReference type="ARBA" id="ARBA00022771"/>
    </source>
</evidence>
<dbReference type="Pfam" id="PF01342">
    <property type="entry name" value="SAND"/>
    <property type="match status" value="2"/>
</dbReference>
<comment type="caution">
    <text evidence="13">The sequence shown here is derived from an EMBL/GenBank/DDBJ whole genome shotgun (WGS) entry which is preliminary data.</text>
</comment>
<evidence type="ECO:0000259" key="11">
    <source>
        <dbReference type="PROSITE" id="PS50864"/>
    </source>
</evidence>
<evidence type="ECO:0000256" key="4">
    <source>
        <dbReference type="ARBA" id="ARBA00022833"/>
    </source>
</evidence>
<evidence type="ECO:0000259" key="10">
    <source>
        <dbReference type="PROSITE" id="PS50016"/>
    </source>
</evidence>
<dbReference type="PRINTS" id="PR00503">
    <property type="entry name" value="BROMODOMAIN"/>
</dbReference>
<dbReference type="Gene3D" id="1.20.920.10">
    <property type="entry name" value="Bromodomain-like"/>
    <property type="match status" value="1"/>
</dbReference>
<reference evidence="13" key="1">
    <citation type="journal article" date="2023" name="Science">
        <title>Genome structures resolve the early diversification of teleost fishes.</title>
        <authorList>
            <person name="Parey E."/>
            <person name="Louis A."/>
            <person name="Montfort J."/>
            <person name="Bouchez O."/>
            <person name="Roques C."/>
            <person name="Iampietro C."/>
            <person name="Lluch J."/>
            <person name="Castinel A."/>
            <person name="Donnadieu C."/>
            <person name="Desvignes T."/>
            <person name="Floi Bucao C."/>
            <person name="Jouanno E."/>
            <person name="Wen M."/>
            <person name="Mejri S."/>
            <person name="Dirks R."/>
            <person name="Jansen H."/>
            <person name="Henkel C."/>
            <person name="Chen W.J."/>
            <person name="Zahm M."/>
            <person name="Cabau C."/>
            <person name="Klopp C."/>
            <person name="Thompson A.W."/>
            <person name="Robinson-Rechavi M."/>
            <person name="Braasch I."/>
            <person name="Lecointre G."/>
            <person name="Bobe J."/>
            <person name="Postlethwait J.H."/>
            <person name="Berthelot C."/>
            <person name="Roest Crollius H."/>
            <person name="Guiguen Y."/>
        </authorList>
    </citation>
    <scope>NUCLEOTIDE SEQUENCE</scope>
    <source>
        <strain evidence="13">Concon-B</strain>
    </source>
</reference>
<dbReference type="InterPro" id="IPR001965">
    <property type="entry name" value="Znf_PHD"/>
</dbReference>
<dbReference type="OrthoDB" id="1870062at2759"/>
<dbReference type="InterPro" id="IPR001487">
    <property type="entry name" value="Bromodomain"/>
</dbReference>
<keyword evidence="4" id="KW-0862">Zinc</keyword>
<dbReference type="PROSITE" id="PS50016">
    <property type="entry name" value="ZF_PHD_2"/>
    <property type="match status" value="1"/>
</dbReference>
<feature type="region of interest" description="Disordered" evidence="8">
    <location>
        <begin position="121"/>
        <end position="188"/>
    </location>
</feature>
<dbReference type="PROSITE" id="PS50864">
    <property type="entry name" value="SAND"/>
    <property type="match status" value="2"/>
</dbReference>
<dbReference type="InterPro" id="IPR010919">
    <property type="entry name" value="SAND-like_dom_sf"/>
</dbReference>
<dbReference type="Proteomes" id="UP001152803">
    <property type="component" value="Unassembled WGS sequence"/>
</dbReference>
<dbReference type="GO" id="GO:0003677">
    <property type="term" value="F:DNA binding"/>
    <property type="evidence" value="ECO:0007669"/>
    <property type="project" value="InterPro"/>
</dbReference>
<evidence type="ECO:0000256" key="2">
    <source>
        <dbReference type="ARBA" id="ARBA00022723"/>
    </source>
</evidence>
<dbReference type="PROSITE" id="PS51414">
    <property type="entry name" value="HSR"/>
    <property type="match status" value="1"/>
</dbReference>
<dbReference type="CDD" id="cd04369">
    <property type="entry name" value="Bromodomain"/>
    <property type="match status" value="1"/>
</dbReference>
<sequence length="646" mass="74905">MDRMAMDPLNFLTDDELLRFFHCKKTEMSCIEQPHTFLNQLRDNDLIPEDRYQKVIRMRSKQLRERGVYQILDWLETEKPHCIKLFWSCVFKDHILQLYPDMRLLKNNLLDGSFHFSEALPEKKEMSEESKEKEEKKKTEGKKCEKKRGKKMREREEEEDEEDEEPGPSTQSTPSKKKKPEKPCYGTPIRKGEKELIWEWPIFRTHLPVTCGNKKGSLCRDKLAKGEKCILAEGSWFAPQAFADFGGKKKAKKWKESIRCQNTPLQKLIQEGHLKAPKFSSQRRSSSPSEQRRTMSLRTRPSEDMISDSDTDSDTEEEEEEEEDEEEEEEEEEEENDEEEPEKSGQAAVGNGDMSEFPGRRLSVTCGSATGTLQKDRFASGTSGKCIRTASRWLTPVEFAKEDQELSSSFWKKSILCQGVPLSDLIERKVLECHSLLCRCRICSKEEKDLEEQRNDDDCCVCGRRGVLLCCDRCPRAFHTECHLPAVEKRLLGEEWLCTYCVLTQFQGWSIALERSLRQALDCRTSDFMLQCHYLLLLLYCSDEDHIFSCDPSDTVPRYREFIQNPMWLKKVAEKLQEGQYSTVGQFKSDIQLIFKNAATFNRDNEFGPVGGRLKQLFETEFQQVFSVKTDSNASSGGLIRSLHNV</sequence>
<protein>
    <recommendedName>
        <fullName evidence="15">Nuclear body protein SP140-like protein</fullName>
    </recommendedName>
</protein>
<dbReference type="InterPro" id="IPR000770">
    <property type="entry name" value="SAND_dom"/>
</dbReference>
<dbReference type="CDD" id="cd15541">
    <property type="entry name" value="PHD_TIF1_like"/>
    <property type="match status" value="1"/>
</dbReference>
<dbReference type="InterPro" id="IPR036427">
    <property type="entry name" value="Bromodomain-like_sf"/>
</dbReference>
<feature type="domain" description="PHD-type" evidence="10">
    <location>
        <begin position="456"/>
        <end position="504"/>
    </location>
</feature>
<dbReference type="Gene3D" id="3.30.40.10">
    <property type="entry name" value="Zinc/RING finger domain, C3HC4 (zinc finger)"/>
    <property type="match status" value="1"/>
</dbReference>
<dbReference type="SMART" id="SM00297">
    <property type="entry name" value="BROMO"/>
    <property type="match status" value="1"/>
</dbReference>
<keyword evidence="14" id="KW-1185">Reference proteome</keyword>
<dbReference type="GO" id="GO:0006959">
    <property type="term" value="P:humoral immune response"/>
    <property type="evidence" value="ECO:0007669"/>
    <property type="project" value="InterPro"/>
</dbReference>
<dbReference type="PANTHER" id="PTHR46386:SF1">
    <property type="entry name" value="NUCLEAR BODY PROTEIN SP140-LIKE PROTEIN"/>
    <property type="match status" value="1"/>
</dbReference>
<evidence type="ECO:0000256" key="6">
    <source>
        <dbReference type="PROSITE-ProRule" id="PRU00035"/>
    </source>
</evidence>
<dbReference type="InterPro" id="IPR013083">
    <property type="entry name" value="Znf_RING/FYVE/PHD"/>
</dbReference>
<feature type="domain" description="Bromo" evidence="9">
    <location>
        <begin position="556"/>
        <end position="605"/>
    </location>
</feature>
<dbReference type="GO" id="GO:0045182">
    <property type="term" value="F:translation regulator activity"/>
    <property type="evidence" value="ECO:0007669"/>
    <property type="project" value="InterPro"/>
</dbReference>
<keyword evidence="3 7" id="KW-0863">Zinc-finger</keyword>
<dbReference type="InterPro" id="IPR004865">
    <property type="entry name" value="HSR_dom"/>
</dbReference>
<feature type="domain" description="SAND" evidence="11">
    <location>
        <begin position="207"/>
        <end position="275"/>
    </location>
</feature>
<feature type="domain" description="HSR" evidence="12">
    <location>
        <begin position="1"/>
        <end position="114"/>
    </location>
</feature>
<dbReference type="GO" id="GO:0008270">
    <property type="term" value="F:zinc ion binding"/>
    <property type="evidence" value="ECO:0007669"/>
    <property type="project" value="UniProtKB-KW"/>
</dbReference>
<feature type="compositionally biased region" description="Basic and acidic residues" evidence="8">
    <location>
        <begin position="121"/>
        <end position="143"/>
    </location>
</feature>
<keyword evidence="5 6" id="KW-0103">Bromodomain</keyword>
<dbReference type="InterPro" id="IPR008087">
    <property type="entry name" value="AIRE"/>
</dbReference>
<dbReference type="SMART" id="SM00258">
    <property type="entry name" value="SAND"/>
    <property type="match status" value="2"/>
</dbReference>
<name>A0A9Q1HQB4_CONCO</name>
<evidence type="ECO:0000259" key="9">
    <source>
        <dbReference type="PROSITE" id="PS50014"/>
    </source>
</evidence>
<evidence type="ECO:0000256" key="1">
    <source>
        <dbReference type="ARBA" id="ARBA00022553"/>
    </source>
</evidence>
<evidence type="ECO:0000256" key="5">
    <source>
        <dbReference type="ARBA" id="ARBA00023117"/>
    </source>
</evidence>
<keyword evidence="2" id="KW-0479">Metal-binding</keyword>